<evidence type="ECO:0000256" key="1">
    <source>
        <dbReference type="SAM" id="MobiDB-lite"/>
    </source>
</evidence>
<evidence type="ECO:0000313" key="5">
    <source>
        <dbReference type="Proteomes" id="UP000663870"/>
    </source>
</evidence>
<accession>A0A815DVR9</accession>
<keyword evidence="5" id="KW-1185">Reference proteome</keyword>
<organism evidence="2 4">
    <name type="scientific">Rotaria sordida</name>
    <dbReference type="NCBI Taxonomy" id="392033"/>
    <lineage>
        <taxon>Eukaryota</taxon>
        <taxon>Metazoa</taxon>
        <taxon>Spiralia</taxon>
        <taxon>Gnathifera</taxon>
        <taxon>Rotifera</taxon>
        <taxon>Eurotatoria</taxon>
        <taxon>Bdelloidea</taxon>
        <taxon>Philodinida</taxon>
        <taxon>Philodinidae</taxon>
        <taxon>Rotaria</taxon>
    </lineage>
</organism>
<dbReference type="EMBL" id="CAJNOH010002628">
    <property type="protein sequence ID" value="CAF1303697.1"/>
    <property type="molecule type" value="Genomic_DNA"/>
</dbReference>
<comment type="caution">
    <text evidence="2">The sequence shown here is derived from an EMBL/GenBank/DDBJ whole genome shotgun (WGS) entry which is preliminary data.</text>
</comment>
<reference evidence="2" key="1">
    <citation type="submission" date="2021-02" db="EMBL/GenBank/DDBJ databases">
        <authorList>
            <person name="Nowell W R."/>
        </authorList>
    </citation>
    <scope>NUCLEOTIDE SEQUENCE</scope>
</reference>
<evidence type="ECO:0000313" key="3">
    <source>
        <dbReference type="EMBL" id="CAF1575912.1"/>
    </source>
</evidence>
<feature type="compositionally biased region" description="Pro residues" evidence="1">
    <location>
        <begin position="183"/>
        <end position="195"/>
    </location>
</feature>
<feature type="non-terminal residue" evidence="2">
    <location>
        <position position="1"/>
    </location>
</feature>
<evidence type="ECO:0000313" key="2">
    <source>
        <dbReference type="EMBL" id="CAF1303697.1"/>
    </source>
</evidence>
<sequence>MHRSSDLTDEPSRFKQFAWEQWENQPFAVLFRPGTYGLDRYVVKRYVEQVLGQSERWKQLSPYFSNISPSPRAYTLTSYEAELMQKVLDFHLNNTLHIRITTANDQLIEYDELIDFIRRVQDFARSSCNPSNNIRPVPGKKTAVPSIPSIHSSYVLPPSAKSMMPSLPQPTINKTSPIKPILSKPPAPPIAPIPPAQSNKTSNSTTTTTIMNGHNTQPSSIDVSTRLPSNVQIKPNLISPP</sequence>
<feature type="region of interest" description="Disordered" evidence="1">
    <location>
        <begin position="169"/>
        <end position="223"/>
    </location>
</feature>
<evidence type="ECO:0000313" key="4">
    <source>
        <dbReference type="Proteomes" id="UP000663854"/>
    </source>
</evidence>
<dbReference type="AlphaFoldDB" id="A0A815DVR9"/>
<gene>
    <name evidence="3" type="ORF">JXQ802_LOCUS45678</name>
    <name evidence="2" type="ORF">PYM288_LOCUS30047</name>
</gene>
<dbReference type="Proteomes" id="UP000663854">
    <property type="component" value="Unassembled WGS sequence"/>
</dbReference>
<dbReference type="Proteomes" id="UP000663870">
    <property type="component" value="Unassembled WGS sequence"/>
</dbReference>
<proteinExistence type="predicted"/>
<name>A0A815DVR9_9BILA</name>
<protein>
    <submittedName>
        <fullName evidence="2">Uncharacterized protein</fullName>
    </submittedName>
</protein>
<feature type="compositionally biased region" description="Low complexity" evidence="1">
    <location>
        <begin position="198"/>
        <end position="216"/>
    </location>
</feature>
<dbReference type="EMBL" id="CAJNOL010003853">
    <property type="protein sequence ID" value="CAF1575912.1"/>
    <property type="molecule type" value="Genomic_DNA"/>
</dbReference>